<feature type="chain" id="PRO_5035820466" description="Peptidase M13 C-terminal domain-containing protein" evidence="9">
    <location>
        <begin position="19"/>
        <end position="455"/>
    </location>
</feature>
<feature type="domain" description="Peptidase M13 C-terminal" evidence="10">
    <location>
        <begin position="239"/>
        <end position="448"/>
    </location>
</feature>
<gene>
    <name evidence="12" type="ORF">CLODIP_2_CD03022</name>
</gene>
<dbReference type="GO" id="GO:0004222">
    <property type="term" value="F:metalloendopeptidase activity"/>
    <property type="evidence" value="ECO:0007669"/>
    <property type="project" value="InterPro"/>
</dbReference>
<evidence type="ECO:0000256" key="4">
    <source>
        <dbReference type="ARBA" id="ARBA00022670"/>
    </source>
</evidence>
<comment type="caution">
    <text evidence="12">The sequence shown here is derived from an EMBL/GenBank/DDBJ whole genome shotgun (WGS) entry which is preliminary data.</text>
</comment>
<dbReference type="EMBL" id="CADEPI010000513">
    <property type="protein sequence ID" value="CAB3386799.1"/>
    <property type="molecule type" value="Genomic_DNA"/>
</dbReference>
<evidence type="ECO:0000256" key="7">
    <source>
        <dbReference type="ARBA" id="ARBA00022833"/>
    </source>
</evidence>
<feature type="signal peptide" evidence="9">
    <location>
        <begin position="1"/>
        <end position="18"/>
    </location>
</feature>
<dbReference type="GO" id="GO:0016485">
    <property type="term" value="P:protein processing"/>
    <property type="evidence" value="ECO:0007669"/>
    <property type="project" value="TreeGrafter"/>
</dbReference>
<dbReference type="InterPro" id="IPR024079">
    <property type="entry name" value="MetalloPept_cat_dom_sf"/>
</dbReference>
<sequence>MDRCVLVLLVLLPDIIEGCSRRASYPLRQNGTGGCYSKECCSIAKSFQTTMDLSVDPCEDFYQFVCGGYTENKAVYETLDSDSEISFNLASAYNDAMNTVYSIFSNSSKEKSLLRRARWTFRLCMRKNGTISSDYSHCYNVTKSHFNYLLGAVYARNDHQEQNQEKIKKVQDMLNEVRFSYATIVNQSRWMDETIKERFAESAAKITDVIGYEPIVLDNLADDEELKKAFNPLSSDPVFSKERNAIFVPLLMMNPPVLNRGLGLKAFDYGAMGVILGQLIAQSYVSFNIKNSGHHLTKPKSRETISLFEFHRRKNCYANQYAEEFINLINLMEIDSFPIYDKPTLDADFAENCGLQAAFHAFQRIKDQSKNIQLEGFENFSQEKLFFLSFAKMMCSNEIMDISKTSRILKLKKGFSPSKLRVNLPLRNMRAFAQTWQCPLGSTMNPGDSSICVMW</sequence>
<dbReference type="Pfam" id="PF05649">
    <property type="entry name" value="Peptidase_M13_N"/>
    <property type="match status" value="1"/>
</dbReference>
<dbReference type="Pfam" id="PF01431">
    <property type="entry name" value="Peptidase_M13"/>
    <property type="match status" value="1"/>
</dbReference>
<dbReference type="AlphaFoldDB" id="A0A8S1DSF9"/>
<comment type="cofactor">
    <cofactor evidence="1">
        <name>Zn(2+)</name>
        <dbReference type="ChEBI" id="CHEBI:29105"/>
    </cofactor>
</comment>
<comment type="subcellular location">
    <subcellularLocation>
        <location evidence="2">Cell membrane</location>
        <topology evidence="2">Single-pass type II membrane protein</topology>
    </subcellularLocation>
</comment>
<evidence type="ECO:0008006" key="14">
    <source>
        <dbReference type="Google" id="ProtNLM"/>
    </source>
</evidence>
<dbReference type="InterPro" id="IPR042089">
    <property type="entry name" value="Peptidase_M13_dom_2"/>
</dbReference>
<keyword evidence="6" id="KW-0378">Hydrolase</keyword>
<dbReference type="OrthoDB" id="6475849at2759"/>
<dbReference type="Proteomes" id="UP000494165">
    <property type="component" value="Unassembled WGS sequence"/>
</dbReference>
<name>A0A8S1DSF9_9INSE</name>
<dbReference type="GO" id="GO:0046872">
    <property type="term" value="F:metal ion binding"/>
    <property type="evidence" value="ECO:0007669"/>
    <property type="project" value="UniProtKB-KW"/>
</dbReference>
<organism evidence="12 13">
    <name type="scientific">Cloeon dipterum</name>
    <dbReference type="NCBI Taxonomy" id="197152"/>
    <lineage>
        <taxon>Eukaryota</taxon>
        <taxon>Metazoa</taxon>
        <taxon>Ecdysozoa</taxon>
        <taxon>Arthropoda</taxon>
        <taxon>Hexapoda</taxon>
        <taxon>Insecta</taxon>
        <taxon>Pterygota</taxon>
        <taxon>Palaeoptera</taxon>
        <taxon>Ephemeroptera</taxon>
        <taxon>Pisciforma</taxon>
        <taxon>Baetidae</taxon>
        <taxon>Cloeon</taxon>
    </lineage>
</organism>
<evidence type="ECO:0000256" key="1">
    <source>
        <dbReference type="ARBA" id="ARBA00001947"/>
    </source>
</evidence>
<proteinExistence type="inferred from homology"/>
<feature type="domain" description="Peptidase M13 N-terminal" evidence="11">
    <location>
        <begin position="135"/>
        <end position="212"/>
    </location>
</feature>
<dbReference type="InterPro" id="IPR000718">
    <property type="entry name" value="Peptidase_M13"/>
</dbReference>
<evidence type="ECO:0000256" key="3">
    <source>
        <dbReference type="ARBA" id="ARBA00007357"/>
    </source>
</evidence>
<keyword evidence="4" id="KW-0645">Protease</keyword>
<dbReference type="PROSITE" id="PS51885">
    <property type="entry name" value="NEPRILYSIN"/>
    <property type="match status" value="1"/>
</dbReference>
<dbReference type="PANTHER" id="PTHR11733">
    <property type="entry name" value="ZINC METALLOPROTEASE FAMILY M13 NEPRILYSIN-RELATED"/>
    <property type="match status" value="1"/>
</dbReference>
<dbReference type="Gene3D" id="1.10.1380.10">
    <property type="entry name" value="Neutral endopeptidase , domain2"/>
    <property type="match status" value="1"/>
</dbReference>
<keyword evidence="13" id="KW-1185">Reference proteome</keyword>
<evidence type="ECO:0000256" key="9">
    <source>
        <dbReference type="SAM" id="SignalP"/>
    </source>
</evidence>
<dbReference type="PANTHER" id="PTHR11733:SF167">
    <property type="entry name" value="FI17812P1-RELATED"/>
    <property type="match status" value="1"/>
</dbReference>
<keyword evidence="8" id="KW-0482">Metalloprotease</keyword>
<evidence type="ECO:0000256" key="2">
    <source>
        <dbReference type="ARBA" id="ARBA00004401"/>
    </source>
</evidence>
<dbReference type="Gene3D" id="3.40.390.10">
    <property type="entry name" value="Collagenase (Catalytic Domain)"/>
    <property type="match status" value="2"/>
</dbReference>
<dbReference type="InterPro" id="IPR008753">
    <property type="entry name" value="Peptidase_M13_N"/>
</dbReference>
<evidence type="ECO:0000313" key="13">
    <source>
        <dbReference type="Proteomes" id="UP000494165"/>
    </source>
</evidence>
<accession>A0A8S1DSF9</accession>
<dbReference type="InterPro" id="IPR018497">
    <property type="entry name" value="Peptidase_M13_C"/>
</dbReference>
<evidence type="ECO:0000256" key="8">
    <source>
        <dbReference type="ARBA" id="ARBA00023049"/>
    </source>
</evidence>
<dbReference type="GO" id="GO:0005886">
    <property type="term" value="C:plasma membrane"/>
    <property type="evidence" value="ECO:0007669"/>
    <property type="project" value="UniProtKB-SubCell"/>
</dbReference>
<evidence type="ECO:0000256" key="6">
    <source>
        <dbReference type="ARBA" id="ARBA00022801"/>
    </source>
</evidence>
<evidence type="ECO:0000256" key="5">
    <source>
        <dbReference type="ARBA" id="ARBA00022723"/>
    </source>
</evidence>
<reference evidence="12 13" key="1">
    <citation type="submission" date="2020-04" db="EMBL/GenBank/DDBJ databases">
        <authorList>
            <person name="Alioto T."/>
            <person name="Alioto T."/>
            <person name="Gomez Garrido J."/>
        </authorList>
    </citation>
    <scope>NUCLEOTIDE SEQUENCE [LARGE SCALE GENOMIC DNA]</scope>
</reference>
<evidence type="ECO:0000259" key="10">
    <source>
        <dbReference type="Pfam" id="PF01431"/>
    </source>
</evidence>
<keyword evidence="7" id="KW-0862">Zinc</keyword>
<comment type="similarity">
    <text evidence="3">Belongs to the peptidase M13 family.</text>
</comment>
<dbReference type="SUPFAM" id="SSF55486">
    <property type="entry name" value="Metalloproteases ('zincins'), catalytic domain"/>
    <property type="match status" value="2"/>
</dbReference>
<evidence type="ECO:0000313" key="12">
    <source>
        <dbReference type="EMBL" id="CAB3386799.1"/>
    </source>
</evidence>
<protein>
    <recommendedName>
        <fullName evidence="14">Peptidase M13 C-terminal domain-containing protein</fullName>
    </recommendedName>
</protein>
<evidence type="ECO:0000259" key="11">
    <source>
        <dbReference type="Pfam" id="PF05649"/>
    </source>
</evidence>
<keyword evidence="9" id="KW-0732">Signal</keyword>
<keyword evidence="5" id="KW-0479">Metal-binding</keyword>